<evidence type="ECO:0000313" key="2">
    <source>
        <dbReference type="Proteomes" id="UP000294914"/>
    </source>
</evidence>
<dbReference type="EMBL" id="SOQX01000010">
    <property type="protein sequence ID" value="TDX97941.1"/>
    <property type="molecule type" value="Genomic_DNA"/>
</dbReference>
<dbReference type="AlphaFoldDB" id="A0A4R8IP38"/>
<accession>A0A4R8IP38</accession>
<dbReference type="Proteomes" id="UP000294914">
    <property type="component" value="Unassembled WGS sequence"/>
</dbReference>
<dbReference type="RefSeq" id="WP_134085303.1">
    <property type="nucleotide sequence ID" value="NZ_SOQX01000010.1"/>
</dbReference>
<name>A0A4R8IP38_9GAMM</name>
<evidence type="ECO:0000313" key="1">
    <source>
        <dbReference type="EMBL" id="TDX97941.1"/>
    </source>
</evidence>
<gene>
    <name evidence="1" type="ORF">EDC23_2746</name>
</gene>
<keyword evidence="2" id="KW-1185">Reference proteome</keyword>
<protein>
    <submittedName>
        <fullName evidence="1">Uncharacterized protein</fullName>
    </submittedName>
</protein>
<proteinExistence type="predicted"/>
<comment type="caution">
    <text evidence="1">The sequence shown here is derived from an EMBL/GenBank/DDBJ whole genome shotgun (WGS) entry which is preliminary data.</text>
</comment>
<dbReference type="OrthoDB" id="5768841at2"/>
<organism evidence="1 2">
    <name type="scientific">Thiohalophilus thiocyanatoxydans</name>
    <dbReference type="NCBI Taxonomy" id="381308"/>
    <lineage>
        <taxon>Bacteria</taxon>
        <taxon>Pseudomonadati</taxon>
        <taxon>Pseudomonadota</taxon>
        <taxon>Gammaproteobacteria</taxon>
        <taxon>Thiohalomonadales</taxon>
        <taxon>Thiohalophilaceae</taxon>
        <taxon>Thiohalophilus</taxon>
    </lineage>
</organism>
<sequence length="153" mass="17389">MAELEGSQKPQHEGYLWPSADYDRQLAAVRDMIGQSIYLVLLKPTDINLAVTLESTPVTLLEVVDFPAPDPARRLYPHMLILSDGRGINLGHIARLSHKQAFNPQAEQIIYQQDALLQQLLFQERRLSPQTIQRTSRVQLGRILGKAEPRRLD</sequence>
<reference evidence="1 2" key="1">
    <citation type="submission" date="2019-03" db="EMBL/GenBank/DDBJ databases">
        <title>Genomic Encyclopedia of Type Strains, Phase IV (KMG-IV): sequencing the most valuable type-strain genomes for metagenomic binning, comparative biology and taxonomic classification.</title>
        <authorList>
            <person name="Goeker M."/>
        </authorList>
    </citation>
    <scope>NUCLEOTIDE SEQUENCE [LARGE SCALE GENOMIC DNA]</scope>
    <source>
        <strain evidence="1 2">DSM 16326</strain>
    </source>
</reference>